<keyword evidence="5" id="KW-0812">Transmembrane</keyword>
<proteinExistence type="inferred from homology"/>
<comment type="similarity">
    <text evidence="2">Belongs to the nucleotide-sugar transporter family. SLC35B subfamily.</text>
</comment>
<comment type="caution">
    <text evidence="8">The sequence shown here is derived from an EMBL/GenBank/DDBJ whole genome shotgun (WGS) entry which is preliminary data.</text>
</comment>
<evidence type="ECO:0000256" key="5">
    <source>
        <dbReference type="ARBA" id="ARBA00022692"/>
    </source>
</evidence>
<evidence type="ECO:0000313" key="9">
    <source>
        <dbReference type="Proteomes" id="UP000616769"/>
    </source>
</evidence>
<evidence type="ECO:0000256" key="6">
    <source>
        <dbReference type="ARBA" id="ARBA00022989"/>
    </source>
</evidence>
<dbReference type="EMBL" id="JXLN01014002">
    <property type="protein sequence ID" value="KPM09733.1"/>
    <property type="molecule type" value="Genomic_DNA"/>
</dbReference>
<gene>
    <name evidence="8" type="ORF">QR98_0082780</name>
</gene>
<keyword evidence="4" id="KW-0762">Sugar transport</keyword>
<dbReference type="InterPro" id="IPR013657">
    <property type="entry name" value="SCL35B1-4/HUT1"/>
</dbReference>
<evidence type="ECO:0000256" key="4">
    <source>
        <dbReference type="ARBA" id="ARBA00022597"/>
    </source>
</evidence>
<keyword evidence="6" id="KW-1133">Transmembrane helix</keyword>
<evidence type="ECO:0000256" key="1">
    <source>
        <dbReference type="ARBA" id="ARBA00004127"/>
    </source>
</evidence>
<dbReference type="VEuPathDB" id="VectorBase:SSCA000063"/>
<reference evidence="8 9" key="1">
    <citation type="journal article" date="2015" name="Parasit. Vectors">
        <title>Draft genome of the scabies mite.</title>
        <authorList>
            <person name="Rider S.D.Jr."/>
            <person name="Morgan M.S."/>
            <person name="Arlian L.G."/>
        </authorList>
    </citation>
    <scope>NUCLEOTIDE SEQUENCE [LARGE SCALE GENOMIC DNA]</scope>
    <source>
        <strain evidence="8">Arlian Lab</strain>
    </source>
</reference>
<dbReference type="GO" id="GO:0005462">
    <property type="term" value="F:UDP-N-acetylglucosamine transmembrane transporter activity"/>
    <property type="evidence" value="ECO:0007669"/>
    <property type="project" value="TreeGrafter"/>
</dbReference>
<protein>
    <submittedName>
        <fullName evidence="8">UDP-xylose and UDP-N-acetylglucosamine transporter-like protein</fullName>
    </submittedName>
</protein>
<dbReference type="GO" id="GO:0000139">
    <property type="term" value="C:Golgi membrane"/>
    <property type="evidence" value="ECO:0007669"/>
    <property type="project" value="TreeGrafter"/>
</dbReference>
<keyword evidence="3" id="KW-0813">Transport</keyword>
<evidence type="ECO:0000256" key="2">
    <source>
        <dbReference type="ARBA" id="ARBA00010694"/>
    </source>
</evidence>
<dbReference type="OrthoDB" id="999962at2759"/>
<dbReference type="Pfam" id="PF08449">
    <property type="entry name" value="UAA"/>
    <property type="match status" value="2"/>
</dbReference>
<dbReference type="AlphaFoldDB" id="A0A132AFL4"/>
<dbReference type="GO" id="GO:0005464">
    <property type="term" value="F:UDP-xylose transmembrane transporter activity"/>
    <property type="evidence" value="ECO:0007669"/>
    <property type="project" value="TreeGrafter"/>
</dbReference>
<sequence length="366" mass="42299">MAFQEQVLRIVPESSNFISFVQHLFISFCGFRTNGLPFILPRKQSSIRLRYYLPLVLLNFLAILSNNLSLSFGVSIPLQMIFKSVRFVFFFGFEILFYFPVRFVISQSSLIANMLLGMIIMGHRYPSFKIISVLAITFGLILCTFEEYRVKHSFKFEKIQSFTTESSSNSSWSQLIGFVCITLSLFLSAGIGIYQEFLAKKFCPCPSETLYYVHLLSMPMFFLGVSDDLRKHFEIFGSSLISTLQIFSDSQQSSLFSVKNFYQKCLQVHNQDPTKFLWLWLALIVASQYCCIRSVYHLTTICSSLSVTLCVTNRKFLSLLFSILYFGNLFTFWHWLGSTIVFISIICFYSIDDSRRSQSISRQKSD</sequence>
<evidence type="ECO:0000256" key="7">
    <source>
        <dbReference type="ARBA" id="ARBA00023136"/>
    </source>
</evidence>
<evidence type="ECO:0000313" key="8">
    <source>
        <dbReference type="EMBL" id="KPM09733.1"/>
    </source>
</evidence>
<dbReference type="SUPFAM" id="SSF103481">
    <property type="entry name" value="Multidrug resistance efflux transporter EmrE"/>
    <property type="match status" value="1"/>
</dbReference>
<dbReference type="InterPro" id="IPR037185">
    <property type="entry name" value="EmrE-like"/>
</dbReference>
<dbReference type="Proteomes" id="UP000616769">
    <property type="component" value="Unassembled WGS sequence"/>
</dbReference>
<name>A0A132AFL4_SARSC</name>
<dbReference type="GO" id="GO:0005789">
    <property type="term" value="C:endoplasmic reticulum membrane"/>
    <property type="evidence" value="ECO:0007669"/>
    <property type="project" value="TreeGrafter"/>
</dbReference>
<accession>A0A132AFL4</accession>
<keyword evidence="7" id="KW-0472">Membrane</keyword>
<dbReference type="PANTHER" id="PTHR10778">
    <property type="entry name" value="SOLUTE CARRIER FAMILY 35 MEMBER B"/>
    <property type="match status" value="1"/>
</dbReference>
<dbReference type="PANTHER" id="PTHR10778:SF4">
    <property type="entry name" value="NUCLEOTIDE SUGAR TRANSPORTER SLC35B4"/>
    <property type="match status" value="1"/>
</dbReference>
<organism evidence="8 9">
    <name type="scientific">Sarcoptes scabiei</name>
    <name type="common">Itch mite</name>
    <name type="synonym">Acarus scabiei</name>
    <dbReference type="NCBI Taxonomy" id="52283"/>
    <lineage>
        <taxon>Eukaryota</taxon>
        <taxon>Metazoa</taxon>
        <taxon>Ecdysozoa</taxon>
        <taxon>Arthropoda</taxon>
        <taxon>Chelicerata</taxon>
        <taxon>Arachnida</taxon>
        <taxon>Acari</taxon>
        <taxon>Acariformes</taxon>
        <taxon>Sarcoptiformes</taxon>
        <taxon>Astigmata</taxon>
        <taxon>Psoroptidia</taxon>
        <taxon>Sarcoptoidea</taxon>
        <taxon>Sarcoptidae</taxon>
        <taxon>Sarcoptinae</taxon>
        <taxon>Sarcoptes</taxon>
    </lineage>
</organism>
<evidence type="ECO:0000256" key="3">
    <source>
        <dbReference type="ARBA" id="ARBA00022448"/>
    </source>
</evidence>
<comment type="subcellular location">
    <subcellularLocation>
        <location evidence="1">Endomembrane system</location>
        <topology evidence="1">Multi-pass membrane protein</topology>
    </subcellularLocation>
</comment>